<sequence length="88" mass="10115">MTRLVLIGRSGRQPSGLRRFHWILRPPLTMTGQCSLEDLAVGHWPPVQNPPFQLQFHRARHPGPLALGAMRSTEWHGFVVRRGGWQRD</sequence>
<dbReference type="EMBL" id="BEZZ01000001">
    <property type="protein sequence ID" value="GCC19537.1"/>
    <property type="molecule type" value="Genomic_DNA"/>
</dbReference>
<name>A0A401RMX5_CHIPU</name>
<evidence type="ECO:0000313" key="1">
    <source>
        <dbReference type="EMBL" id="GCC19537.1"/>
    </source>
</evidence>
<reference evidence="1 2" key="1">
    <citation type="journal article" date="2018" name="Nat. Ecol. Evol.">
        <title>Shark genomes provide insights into elasmobranch evolution and the origin of vertebrates.</title>
        <authorList>
            <person name="Hara Y"/>
            <person name="Yamaguchi K"/>
            <person name="Onimaru K"/>
            <person name="Kadota M"/>
            <person name="Koyanagi M"/>
            <person name="Keeley SD"/>
            <person name="Tatsumi K"/>
            <person name="Tanaka K"/>
            <person name="Motone F"/>
            <person name="Kageyama Y"/>
            <person name="Nozu R"/>
            <person name="Adachi N"/>
            <person name="Nishimura O"/>
            <person name="Nakagawa R"/>
            <person name="Tanegashima C"/>
            <person name="Kiyatake I"/>
            <person name="Matsumoto R"/>
            <person name="Murakumo K"/>
            <person name="Nishida K"/>
            <person name="Terakita A"/>
            <person name="Kuratani S"/>
            <person name="Sato K"/>
            <person name="Hyodo S Kuraku.S."/>
        </authorList>
    </citation>
    <scope>NUCLEOTIDE SEQUENCE [LARGE SCALE GENOMIC DNA]</scope>
</reference>
<proteinExistence type="predicted"/>
<evidence type="ECO:0000313" key="2">
    <source>
        <dbReference type="Proteomes" id="UP000287033"/>
    </source>
</evidence>
<accession>A0A401RMX5</accession>
<organism evidence="1 2">
    <name type="scientific">Chiloscyllium punctatum</name>
    <name type="common">Brownbanded bambooshark</name>
    <name type="synonym">Hemiscyllium punctatum</name>
    <dbReference type="NCBI Taxonomy" id="137246"/>
    <lineage>
        <taxon>Eukaryota</taxon>
        <taxon>Metazoa</taxon>
        <taxon>Chordata</taxon>
        <taxon>Craniata</taxon>
        <taxon>Vertebrata</taxon>
        <taxon>Chondrichthyes</taxon>
        <taxon>Elasmobranchii</taxon>
        <taxon>Galeomorphii</taxon>
        <taxon>Galeoidea</taxon>
        <taxon>Orectolobiformes</taxon>
        <taxon>Hemiscylliidae</taxon>
        <taxon>Chiloscyllium</taxon>
    </lineage>
</organism>
<dbReference type="Proteomes" id="UP000287033">
    <property type="component" value="Unassembled WGS sequence"/>
</dbReference>
<gene>
    <name evidence="1" type="ORF">chiPu_0000055</name>
</gene>
<dbReference type="AlphaFoldDB" id="A0A401RMX5"/>
<keyword evidence="2" id="KW-1185">Reference proteome</keyword>
<comment type="caution">
    <text evidence="1">The sequence shown here is derived from an EMBL/GenBank/DDBJ whole genome shotgun (WGS) entry which is preliminary data.</text>
</comment>
<protein>
    <submittedName>
        <fullName evidence="1">Uncharacterized protein</fullName>
    </submittedName>
</protein>